<keyword evidence="1" id="KW-0472">Membrane</keyword>
<dbReference type="EMBL" id="QKLU01000003">
    <property type="protein sequence ID" value="PYF74730.1"/>
    <property type="molecule type" value="Genomic_DNA"/>
</dbReference>
<dbReference type="Pfam" id="PF19762">
    <property type="entry name" value="DUF6249"/>
    <property type="match status" value="1"/>
</dbReference>
<protein>
    <recommendedName>
        <fullName evidence="2">DUF6249 domain-containing protein</fullName>
    </recommendedName>
</protein>
<evidence type="ECO:0000256" key="1">
    <source>
        <dbReference type="SAM" id="Phobius"/>
    </source>
</evidence>
<accession>A0A318UGV7</accession>
<feature type="transmembrane region" description="Helical" evidence="1">
    <location>
        <begin position="99"/>
        <end position="119"/>
    </location>
</feature>
<organism evidence="3 4">
    <name type="scientific">Pedobacter nutrimenti</name>
    <dbReference type="NCBI Taxonomy" id="1241337"/>
    <lineage>
        <taxon>Bacteria</taxon>
        <taxon>Pseudomonadati</taxon>
        <taxon>Bacteroidota</taxon>
        <taxon>Sphingobacteriia</taxon>
        <taxon>Sphingobacteriales</taxon>
        <taxon>Sphingobacteriaceae</taxon>
        <taxon>Pedobacter</taxon>
    </lineage>
</organism>
<dbReference type="InterPro" id="IPR046216">
    <property type="entry name" value="DUF6249"/>
</dbReference>
<feature type="transmembrane region" description="Helical" evidence="1">
    <location>
        <begin position="74"/>
        <end position="93"/>
    </location>
</feature>
<comment type="caution">
    <text evidence="3">The sequence shown here is derived from an EMBL/GenBank/DDBJ whole genome shotgun (WGS) entry which is preliminary data.</text>
</comment>
<name>A0A318UGV7_9SPHI</name>
<reference evidence="3 4" key="1">
    <citation type="submission" date="2018-06" db="EMBL/GenBank/DDBJ databases">
        <title>Genomic Encyclopedia of Archaeal and Bacterial Type Strains, Phase II (KMG-II): from individual species to whole genera.</title>
        <authorList>
            <person name="Goeker M."/>
        </authorList>
    </citation>
    <scope>NUCLEOTIDE SEQUENCE [LARGE SCALE GENOMIC DNA]</scope>
    <source>
        <strain evidence="3 4">DSM 27372</strain>
    </source>
</reference>
<evidence type="ECO:0000259" key="2">
    <source>
        <dbReference type="Pfam" id="PF19762"/>
    </source>
</evidence>
<gene>
    <name evidence="3" type="ORF">B0O44_103176</name>
</gene>
<keyword evidence="1" id="KW-1133">Transmembrane helix</keyword>
<evidence type="ECO:0000313" key="3">
    <source>
        <dbReference type="EMBL" id="PYF74730.1"/>
    </source>
</evidence>
<keyword evidence="1" id="KW-0812">Transmembrane</keyword>
<dbReference type="Proteomes" id="UP000248198">
    <property type="component" value="Unassembled WGS sequence"/>
</dbReference>
<feature type="domain" description="DUF6249" evidence="2">
    <location>
        <begin position="18"/>
        <end position="120"/>
    </location>
</feature>
<feature type="transmembrane region" description="Helical" evidence="1">
    <location>
        <begin position="14"/>
        <end position="35"/>
    </location>
</feature>
<proteinExistence type="predicted"/>
<keyword evidence="4" id="KW-1185">Reference proteome</keyword>
<dbReference type="AlphaFoldDB" id="A0A318UGV7"/>
<evidence type="ECO:0000313" key="4">
    <source>
        <dbReference type="Proteomes" id="UP000248198"/>
    </source>
</evidence>
<sequence length="130" mass="14957">MSTFKNHYTMLYKIAPFLMIIMVTWITSMAIVQLLKFRIKKKIVEAGLTDESLVKAILKDSLGYKERQQNTLKWVFLAGFGGLGLIVQEFIPYNMDESLLPYGVILIFLSVGLLFYYLLNNHLSKNNQDA</sequence>